<keyword evidence="1" id="KW-0472">Membrane</keyword>
<keyword evidence="1" id="KW-1133">Transmembrane helix</keyword>
<dbReference type="EMBL" id="CWGJ01000011">
    <property type="protein sequence ID" value="CRX38075.1"/>
    <property type="molecule type" value="Genomic_DNA"/>
</dbReference>
<dbReference type="InterPro" id="IPR022584">
    <property type="entry name" value="DUF2937"/>
</dbReference>
<keyword evidence="3" id="KW-1185">Reference proteome</keyword>
<dbReference type="RefSeq" id="WP_158227798.1">
    <property type="nucleotide sequence ID" value="NZ_CWGJ01000011.1"/>
</dbReference>
<proteinExistence type="predicted"/>
<dbReference type="AlphaFoldDB" id="A0A0H5E4E5"/>
<gene>
    <name evidence="2" type="ORF">ELAC_0723</name>
</gene>
<organism evidence="2 3">
    <name type="scientific">Estrella lausannensis</name>
    <dbReference type="NCBI Taxonomy" id="483423"/>
    <lineage>
        <taxon>Bacteria</taxon>
        <taxon>Pseudomonadati</taxon>
        <taxon>Chlamydiota</taxon>
        <taxon>Chlamydiia</taxon>
        <taxon>Parachlamydiales</taxon>
        <taxon>Candidatus Criblamydiaceae</taxon>
        <taxon>Estrella</taxon>
    </lineage>
</organism>
<dbReference type="Pfam" id="PF11157">
    <property type="entry name" value="DUF2937"/>
    <property type="match status" value="1"/>
</dbReference>
<dbReference type="OrthoDB" id="193051at2"/>
<feature type="transmembrane region" description="Helical" evidence="1">
    <location>
        <begin position="129"/>
        <end position="152"/>
    </location>
</feature>
<evidence type="ECO:0000313" key="3">
    <source>
        <dbReference type="Proteomes" id="UP000220251"/>
    </source>
</evidence>
<dbReference type="Proteomes" id="UP000220251">
    <property type="component" value="Unassembled WGS sequence"/>
</dbReference>
<reference evidence="3" key="1">
    <citation type="submission" date="2015-06" db="EMBL/GenBank/DDBJ databases">
        <authorList>
            <person name="Bertelli C."/>
        </authorList>
    </citation>
    <scope>NUCLEOTIDE SEQUENCE [LARGE SCALE GENOMIC DNA]</scope>
    <source>
        <strain evidence="3">CRIB-30</strain>
    </source>
</reference>
<name>A0A0H5E4E5_9BACT</name>
<evidence type="ECO:0000313" key="2">
    <source>
        <dbReference type="EMBL" id="CRX38075.1"/>
    </source>
</evidence>
<keyword evidence="1" id="KW-0812">Transmembrane</keyword>
<protein>
    <submittedName>
        <fullName evidence="2">Conserved putative membrane protein</fullName>
    </submittedName>
</protein>
<accession>A0A0H5E4E5</accession>
<evidence type="ECO:0000256" key="1">
    <source>
        <dbReference type="SAM" id="Phobius"/>
    </source>
</evidence>
<sequence length="172" mass="19765">MAIRVSSVLSKVSILLFAVLLSQFPAYENSYEQRLSGHVDELRYHIDSMKETARQSGKTLDEFIAKFQASQDPDFHRQGVLMNGMQTRLIRLESALYNLDSATLFSKPFLFMIHFDKAIAKATLKKYHFALPLTFEGVCWAVIGAFIGYFFFRFSMKVSKVLFRKEKVTKAV</sequence>